<protein>
    <submittedName>
        <fullName evidence="1">Uncharacterized protein</fullName>
    </submittedName>
</protein>
<dbReference type="EMBL" id="JACSQA010000004">
    <property type="protein sequence ID" value="MBD8026022.1"/>
    <property type="molecule type" value="Genomic_DNA"/>
</dbReference>
<comment type="caution">
    <text evidence="1">The sequence shown here is derived from an EMBL/GenBank/DDBJ whole genome shotgun (WGS) entry which is preliminary data.</text>
</comment>
<gene>
    <name evidence="1" type="ORF">H9636_05060</name>
</gene>
<accession>A0ABR8XA95</accession>
<organism evidence="1 2">
    <name type="scientific">Ureibacillus galli</name>
    <dbReference type="NCBI Taxonomy" id="2762222"/>
    <lineage>
        <taxon>Bacteria</taxon>
        <taxon>Bacillati</taxon>
        <taxon>Bacillota</taxon>
        <taxon>Bacilli</taxon>
        <taxon>Bacillales</taxon>
        <taxon>Caryophanaceae</taxon>
        <taxon>Ureibacillus</taxon>
    </lineage>
</organism>
<evidence type="ECO:0000313" key="1">
    <source>
        <dbReference type="EMBL" id="MBD8026022.1"/>
    </source>
</evidence>
<dbReference type="Gene3D" id="3.40.50.800">
    <property type="entry name" value="Anticodon-binding domain"/>
    <property type="match status" value="1"/>
</dbReference>
<keyword evidence="2" id="KW-1185">Reference proteome</keyword>
<dbReference type="SUPFAM" id="SSF52954">
    <property type="entry name" value="Class II aaRS ABD-related"/>
    <property type="match status" value="1"/>
</dbReference>
<name>A0ABR8XA95_9BACL</name>
<proteinExistence type="predicted"/>
<sequence length="51" mass="6236">MYIVHILKEQKDQTVTVREYKQNVQKTMSLEEFLHEILKEIDEKSLPMNMR</sequence>
<dbReference type="Proteomes" id="UP000640930">
    <property type="component" value="Unassembled WGS sequence"/>
</dbReference>
<dbReference type="InterPro" id="IPR036621">
    <property type="entry name" value="Anticodon-bd_dom_sf"/>
</dbReference>
<evidence type="ECO:0000313" key="2">
    <source>
        <dbReference type="Proteomes" id="UP000640930"/>
    </source>
</evidence>
<reference evidence="1 2" key="1">
    <citation type="submission" date="2020-08" db="EMBL/GenBank/DDBJ databases">
        <title>A Genomic Blueprint of the Chicken Gut Microbiome.</title>
        <authorList>
            <person name="Gilroy R."/>
            <person name="Ravi A."/>
            <person name="Getino M."/>
            <person name="Pursley I."/>
            <person name="Horton D.L."/>
            <person name="Alikhan N.-F."/>
            <person name="Baker D."/>
            <person name="Gharbi K."/>
            <person name="Hall N."/>
            <person name="Watson M."/>
            <person name="Adriaenssens E.M."/>
            <person name="Foster-Nyarko E."/>
            <person name="Jarju S."/>
            <person name="Secka A."/>
            <person name="Antonio M."/>
            <person name="Oren A."/>
            <person name="Chaudhuri R."/>
            <person name="La Ragione R.M."/>
            <person name="Hildebrand F."/>
            <person name="Pallen M.J."/>
        </authorList>
    </citation>
    <scope>NUCLEOTIDE SEQUENCE [LARGE SCALE GENOMIC DNA]</scope>
    <source>
        <strain evidence="1 2">Re31</strain>
    </source>
</reference>